<evidence type="ECO:0000256" key="3">
    <source>
        <dbReference type="ARBA" id="ARBA00023163"/>
    </source>
</evidence>
<keyword evidence="4" id="KW-0539">Nucleus</keyword>
<evidence type="ECO:0000313" key="9">
    <source>
        <dbReference type="RefSeq" id="XP_013082333.2"/>
    </source>
</evidence>
<sequence>MWVFISSLSCGKKSSNRALDALPPTSSETPFLSHVHFSISHDLLFGPVIKLSVSPGKFKLIPGGIVMEMLDQTLDSSQDKSTDSGEDIPLSATVDTDLDHADEQAAAIASVQQGGTITLDPTLQYQIRADNNAGQVTYRVVQVAHDGSEATSQLVGGAAAYAGQQVAVIQSPFSNGGSPTGEGGDATRFAYFPAQSATDGTVVSAQGGDTIATGAALGQFYVMMSPQDVLQGQRQIAPRTSFSPKLEGGGIRTARDDRRRATHNEVERRRRDKINNWIVQLSKLVPDCAQEPIKQTQASKGGILSKACEYIQELRATNSRLAESLKDAERLNVDNELLRQQCEELKQENAFLRSHLQQNSIDLSSGSS</sequence>
<dbReference type="PANTHER" id="PTHR46117">
    <property type="entry name" value="FI24210P1"/>
    <property type="match status" value="1"/>
</dbReference>
<accession>A0A9U8EDB0</accession>
<dbReference type="SUPFAM" id="SSF47459">
    <property type="entry name" value="HLH, helix-loop-helix DNA-binding domain"/>
    <property type="match status" value="1"/>
</dbReference>
<dbReference type="GO" id="GO:0000978">
    <property type="term" value="F:RNA polymerase II cis-regulatory region sequence-specific DNA binding"/>
    <property type="evidence" value="ECO:0007669"/>
    <property type="project" value="TreeGrafter"/>
</dbReference>
<dbReference type="CDD" id="cd11396">
    <property type="entry name" value="bHLHzip_USF"/>
    <property type="match status" value="1"/>
</dbReference>
<dbReference type="SMART" id="SM00353">
    <property type="entry name" value="HLH"/>
    <property type="match status" value="1"/>
</dbReference>
<dbReference type="InterPro" id="IPR011598">
    <property type="entry name" value="bHLH_dom"/>
</dbReference>
<proteinExistence type="predicted"/>
<feature type="region of interest" description="Disordered" evidence="6">
    <location>
        <begin position="240"/>
        <end position="264"/>
    </location>
</feature>
<dbReference type="AlphaFoldDB" id="A0A9U8EDB0"/>
<feature type="coiled-coil region" evidence="5">
    <location>
        <begin position="311"/>
        <end position="355"/>
    </location>
</feature>
<dbReference type="PANTHER" id="PTHR46117:SF3">
    <property type="entry name" value="FI24210P1"/>
    <property type="match status" value="1"/>
</dbReference>
<dbReference type="InterPro" id="IPR036638">
    <property type="entry name" value="HLH_DNA-bd_sf"/>
</dbReference>
<protein>
    <submittedName>
        <fullName evidence="9">Upstream stimulatory factor 2-like isoform X5</fullName>
    </submittedName>
</protein>
<evidence type="ECO:0000256" key="5">
    <source>
        <dbReference type="SAM" id="Coils"/>
    </source>
</evidence>
<keyword evidence="2" id="KW-0805">Transcription regulation</keyword>
<dbReference type="GeneID" id="106067661"/>
<evidence type="ECO:0000256" key="4">
    <source>
        <dbReference type="ARBA" id="ARBA00023242"/>
    </source>
</evidence>
<evidence type="ECO:0000256" key="2">
    <source>
        <dbReference type="ARBA" id="ARBA00023015"/>
    </source>
</evidence>
<dbReference type="Gene3D" id="4.10.280.10">
    <property type="entry name" value="Helix-loop-helix DNA-binding domain"/>
    <property type="match status" value="1"/>
</dbReference>
<name>A0A9U8EDB0_BIOGL</name>
<feature type="compositionally biased region" description="Basic and acidic residues" evidence="6">
    <location>
        <begin position="253"/>
        <end position="264"/>
    </location>
</feature>
<dbReference type="Proteomes" id="UP001165740">
    <property type="component" value="Chromosome 14"/>
</dbReference>
<dbReference type="GO" id="GO:0000981">
    <property type="term" value="F:DNA-binding transcription factor activity, RNA polymerase II-specific"/>
    <property type="evidence" value="ECO:0007669"/>
    <property type="project" value="TreeGrafter"/>
</dbReference>
<keyword evidence="8" id="KW-1185">Reference proteome</keyword>
<dbReference type="GO" id="GO:0005634">
    <property type="term" value="C:nucleus"/>
    <property type="evidence" value="ECO:0007669"/>
    <property type="project" value="UniProtKB-SubCell"/>
</dbReference>
<dbReference type="GO" id="GO:0046983">
    <property type="term" value="F:protein dimerization activity"/>
    <property type="evidence" value="ECO:0007669"/>
    <property type="project" value="InterPro"/>
</dbReference>
<evidence type="ECO:0000256" key="6">
    <source>
        <dbReference type="SAM" id="MobiDB-lite"/>
    </source>
</evidence>
<dbReference type="InterPro" id="IPR051732">
    <property type="entry name" value="USF"/>
</dbReference>
<comment type="subcellular location">
    <subcellularLocation>
        <location evidence="1">Nucleus</location>
    </subcellularLocation>
</comment>
<keyword evidence="5" id="KW-0175">Coiled coil</keyword>
<evidence type="ECO:0000313" key="8">
    <source>
        <dbReference type="Proteomes" id="UP001165740"/>
    </source>
</evidence>
<dbReference type="RefSeq" id="XP_013082333.2">
    <property type="nucleotide sequence ID" value="XM_013226879.2"/>
</dbReference>
<dbReference type="Pfam" id="PF00010">
    <property type="entry name" value="HLH"/>
    <property type="match status" value="1"/>
</dbReference>
<gene>
    <name evidence="9" type="primary">LOC106067661</name>
</gene>
<evidence type="ECO:0000259" key="7">
    <source>
        <dbReference type="PROSITE" id="PS50888"/>
    </source>
</evidence>
<evidence type="ECO:0000256" key="1">
    <source>
        <dbReference type="ARBA" id="ARBA00004123"/>
    </source>
</evidence>
<organism evidence="8 9">
    <name type="scientific">Biomphalaria glabrata</name>
    <name type="common">Bloodfluke planorb</name>
    <name type="synonym">Freshwater snail</name>
    <dbReference type="NCBI Taxonomy" id="6526"/>
    <lineage>
        <taxon>Eukaryota</taxon>
        <taxon>Metazoa</taxon>
        <taxon>Spiralia</taxon>
        <taxon>Lophotrochozoa</taxon>
        <taxon>Mollusca</taxon>
        <taxon>Gastropoda</taxon>
        <taxon>Heterobranchia</taxon>
        <taxon>Euthyneura</taxon>
        <taxon>Panpulmonata</taxon>
        <taxon>Hygrophila</taxon>
        <taxon>Lymnaeoidea</taxon>
        <taxon>Planorbidae</taxon>
        <taxon>Biomphalaria</taxon>
    </lineage>
</organism>
<reference evidence="9" key="1">
    <citation type="submission" date="2025-08" db="UniProtKB">
        <authorList>
            <consortium name="RefSeq"/>
        </authorList>
    </citation>
    <scope>IDENTIFICATION</scope>
</reference>
<feature type="domain" description="BHLH" evidence="7">
    <location>
        <begin position="258"/>
        <end position="314"/>
    </location>
</feature>
<dbReference type="PROSITE" id="PS50888">
    <property type="entry name" value="BHLH"/>
    <property type="match status" value="1"/>
</dbReference>
<keyword evidence="3" id="KW-0804">Transcription</keyword>